<accession>A0AAW0GPM9</accession>
<keyword evidence="2" id="KW-1133">Transmembrane helix</keyword>
<keyword evidence="5" id="KW-1185">Reference proteome</keyword>
<dbReference type="EMBL" id="JASBNA010000003">
    <property type="protein sequence ID" value="KAK7693004.1"/>
    <property type="molecule type" value="Genomic_DNA"/>
</dbReference>
<feature type="transmembrane region" description="Helical" evidence="2">
    <location>
        <begin position="250"/>
        <end position="273"/>
    </location>
</feature>
<dbReference type="Pfam" id="PF20153">
    <property type="entry name" value="DUF6535"/>
    <property type="match status" value="1"/>
</dbReference>
<evidence type="ECO:0000256" key="1">
    <source>
        <dbReference type="SAM" id="MobiDB-lite"/>
    </source>
</evidence>
<evidence type="ECO:0000313" key="5">
    <source>
        <dbReference type="Proteomes" id="UP001385951"/>
    </source>
</evidence>
<comment type="caution">
    <text evidence="4">The sequence shown here is derived from an EMBL/GenBank/DDBJ whole genome shotgun (WGS) entry which is preliminary data.</text>
</comment>
<feature type="compositionally biased region" description="Basic and acidic residues" evidence="1">
    <location>
        <begin position="55"/>
        <end position="88"/>
    </location>
</feature>
<feature type="transmembrane region" description="Helical" evidence="2">
    <location>
        <begin position="307"/>
        <end position="333"/>
    </location>
</feature>
<reference evidence="4 5" key="1">
    <citation type="submission" date="2022-09" db="EMBL/GenBank/DDBJ databases">
        <authorList>
            <person name="Palmer J.M."/>
        </authorList>
    </citation>
    <scope>NUCLEOTIDE SEQUENCE [LARGE SCALE GENOMIC DNA]</scope>
    <source>
        <strain evidence="4 5">DSM 7382</strain>
    </source>
</reference>
<gene>
    <name evidence="4" type="ORF">QCA50_002569</name>
</gene>
<name>A0AAW0GPM9_9APHY</name>
<sequence>MPVTSSNSSLANSRTLISMSSLSSSKRQKRSQTSDHSSASISDGNPVVSPSYLEAHSDQVSDVKQPKNKHEDCQPNIEWEHPAQDDNLKPLSFPPPPDLSSGGNERNTVPIDVTPTGEFNQQQAVNTASPGNKDVSPNTKEQVHRVKIEPDRTGWGRISDLLRQYDRDRVEGVKEDIDTLLVFAGLFSAVITAFIIESYKTLQQQPEDTTNQILLQLSAQLASLTLSGSFVNSTIPPFTTPLFVPPRASVLINTLWLLSLVFALITASLGILVKQWLHELMARDTQDPRQQVKLRFFREVGVQRWQVFEIAAALPLLLQLALLLFFIGLSIFLHILNPVVTWVVTSVMIVWLLFYLFTTFSPVFSSQCPYKTPMLKGLLCRFRVGSYTWIGSFARCLYDRIPTAWHTIKRRCENLCDSLDIWSSVCLALEEIKVYEDKTSDLPALVCTRGILRGSQIEETLTDCVQKCDFWHSFKCLQLLSQGKGPVAQGVLPGSPQESTRHTCKLFVDSIGEIVSTLADRNPTVLSALHIRMTYALLEVYPLTMGFPIPQTLLPMFIQLINENPTSAVFSVLTMYSVGHNIIERYVYPDSCVNLFPFILTLSGEIDERKSPGIGAHFVSNLVVAIRAICCSLWNRPQMESDVDMQNILHQINSSRIDSDPAIPMEPIALTYTFASILYDLTPRSVIREHRDILIRTMGELAGIITDTDGSSWPCSRQQCAELAQMFFMAMSLSDEHLVPKLDNFVPPWSFDSEPSTVSQWDY</sequence>
<organism evidence="4 5">
    <name type="scientific">Cerrena zonata</name>
    <dbReference type="NCBI Taxonomy" id="2478898"/>
    <lineage>
        <taxon>Eukaryota</taxon>
        <taxon>Fungi</taxon>
        <taxon>Dikarya</taxon>
        <taxon>Basidiomycota</taxon>
        <taxon>Agaricomycotina</taxon>
        <taxon>Agaricomycetes</taxon>
        <taxon>Polyporales</taxon>
        <taxon>Cerrenaceae</taxon>
        <taxon>Cerrena</taxon>
    </lineage>
</organism>
<keyword evidence="2" id="KW-0812">Transmembrane</keyword>
<evidence type="ECO:0000259" key="3">
    <source>
        <dbReference type="Pfam" id="PF20153"/>
    </source>
</evidence>
<feature type="compositionally biased region" description="Low complexity" evidence="1">
    <location>
        <begin position="13"/>
        <end position="25"/>
    </location>
</feature>
<dbReference type="InterPro" id="IPR045338">
    <property type="entry name" value="DUF6535"/>
</dbReference>
<feature type="region of interest" description="Disordered" evidence="1">
    <location>
        <begin position="1"/>
        <end position="110"/>
    </location>
</feature>
<keyword evidence="2" id="KW-0472">Membrane</keyword>
<evidence type="ECO:0000313" key="4">
    <source>
        <dbReference type="EMBL" id="KAK7693004.1"/>
    </source>
</evidence>
<proteinExistence type="predicted"/>
<dbReference type="Proteomes" id="UP001385951">
    <property type="component" value="Unassembled WGS sequence"/>
</dbReference>
<feature type="compositionally biased region" description="Polar residues" evidence="1">
    <location>
        <begin position="1"/>
        <end position="12"/>
    </location>
</feature>
<feature type="transmembrane region" description="Helical" evidence="2">
    <location>
        <begin position="177"/>
        <end position="196"/>
    </location>
</feature>
<evidence type="ECO:0000256" key="2">
    <source>
        <dbReference type="SAM" id="Phobius"/>
    </source>
</evidence>
<dbReference type="AlphaFoldDB" id="A0AAW0GPM9"/>
<protein>
    <recommendedName>
        <fullName evidence="3">DUF6535 domain-containing protein</fullName>
    </recommendedName>
</protein>
<feature type="domain" description="DUF6535" evidence="3">
    <location>
        <begin position="155"/>
        <end position="333"/>
    </location>
</feature>
<feature type="transmembrane region" description="Helical" evidence="2">
    <location>
        <begin position="339"/>
        <end position="357"/>
    </location>
</feature>